<dbReference type="AlphaFoldDB" id="A0A1M6PT23"/>
<feature type="region of interest" description="Disordered" evidence="1">
    <location>
        <begin position="22"/>
        <end position="90"/>
    </location>
</feature>
<accession>A0A1M6PT23</accession>
<keyword evidence="4" id="KW-1185">Reference proteome</keyword>
<evidence type="ECO:0000313" key="3">
    <source>
        <dbReference type="EMBL" id="SHK11103.1"/>
    </source>
</evidence>
<feature type="chain" id="PRO_5011979984" evidence="2">
    <location>
        <begin position="20"/>
        <end position="90"/>
    </location>
</feature>
<evidence type="ECO:0000256" key="1">
    <source>
        <dbReference type="SAM" id="MobiDB-lite"/>
    </source>
</evidence>
<feature type="signal peptide" evidence="2">
    <location>
        <begin position="1"/>
        <end position="19"/>
    </location>
</feature>
<sequence>MKNLMAAGLMIFGTMFLTAQVTTPQQDTTRTKTEKKTNKMNKKAPETVQPNGMNRTIDTTMQNNNNNWNQPKTTTKKDSVWNKSQQPTTR</sequence>
<dbReference type="EMBL" id="FRAM01000001">
    <property type="protein sequence ID" value="SHK11103.1"/>
    <property type="molecule type" value="Genomic_DNA"/>
</dbReference>
<name>A0A1M6PT23_9FLAO</name>
<organism evidence="3 4">
    <name type="scientific">Epilithonimonas mollis</name>
    <dbReference type="NCBI Taxonomy" id="216903"/>
    <lineage>
        <taxon>Bacteria</taxon>
        <taxon>Pseudomonadati</taxon>
        <taxon>Bacteroidota</taxon>
        <taxon>Flavobacteriia</taxon>
        <taxon>Flavobacteriales</taxon>
        <taxon>Weeksellaceae</taxon>
        <taxon>Chryseobacterium group</taxon>
        <taxon>Epilithonimonas</taxon>
    </lineage>
</organism>
<feature type="compositionally biased region" description="Low complexity" evidence="1">
    <location>
        <begin position="56"/>
        <end position="73"/>
    </location>
</feature>
<protein>
    <submittedName>
        <fullName evidence="3">Uncharacterized protein</fullName>
    </submittedName>
</protein>
<gene>
    <name evidence="3" type="ORF">SAMN05444371_1292</name>
</gene>
<proteinExistence type="predicted"/>
<keyword evidence="2" id="KW-0732">Signal</keyword>
<reference evidence="4" key="1">
    <citation type="submission" date="2016-11" db="EMBL/GenBank/DDBJ databases">
        <authorList>
            <person name="Varghese N."/>
            <person name="Submissions S."/>
        </authorList>
    </citation>
    <scope>NUCLEOTIDE SEQUENCE [LARGE SCALE GENOMIC DNA]</scope>
    <source>
        <strain evidence="4">DSM 18016</strain>
    </source>
</reference>
<dbReference type="RefSeq" id="WP_072996937.1">
    <property type="nucleotide sequence ID" value="NZ_FRAM01000001.1"/>
</dbReference>
<evidence type="ECO:0000256" key="2">
    <source>
        <dbReference type="SAM" id="SignalP"/>
    </source>
</evidence>
<dbReference type="Proteomes" id="UP000184498">
    <property type="component" value="Unassembled WGS sequence"/>
</dbReference>
<evidence type="ECO:0000313" key="4">
    <source>
        <dbReference type="Proteomes" id="UP000184498"/>
    </source>
</evidence>
<feature type="compositionally biased region" description="Polar residues" evidence="1">
    <location>
        <begin position="81"/>
        <end position="90"/>
    </location>
</feature>